<dbReference type="SUPFAM" id="SSF49265">
    <property type="entry name" value="Fibronectin type III"/>
    <property type="match status" value="1"/>
</dbReference>
<dbReference type="EMBL" id="CP001778">
    <property type="protein sequence ID" value="ADD42928.1"/>
    <property type="molecule type" value="Genomic_DNA"/>
</dbReference>
<dbReference type="CDD" id="cd02795">
    <property type="entry name" value="CBM6-CBM35-CBM36_like"/>
    <property type="match status" value="1"/>
</dbReference>
<dbReference type="Proteomes" id="UP000000844">
    <property type="component" value="Chromosome"/>
</dbReference>
<dbReference type="HOGENOM" id="CLU_014112_0_0_11"/>
<evidence type="ECO:0000313" key="3">
    <source>
        <dbReference type="Proteomes" id="UP000000844"/>
    </source>
</evidence>
<dbReference type="InterPro" id="IPR036116">
    <property type="entry name" value="FN3_sf"/>
</dbReference>
<dbReference type="STRING" id="446470.Snas_3258"/>
<reference evidence="2 3" key="1">
    <citation type="journal article" date="2009" name="Stand. Genomic Sci.">
        <title>Complete genome sequence of Stackebrandtia nassauensis type strain (LLR-40K-21).</title>
        <authorList>
            <person name="Munk C."/>
            <person name="Lapidus A."/>
            <person name="Copeland A."/>
            <person name="Jando M."/>
            <person name="Mayilraj S."/>
            <person name="Glavina Del Rio T."/>
            <person name="Nolan M."/>
            <person name="Chen F."/>
            <person name="Lucas S."/>
            <person name="Tice H."/>
            <person name="Cheng J.F."/>
            <person name="Han C."/>
            <person name="Detter J.C."/>
            <person name="Bruce D."/>
            <person name="Goodwin L."/>
            <person name="Chain P."/>
            <person name="Pitluck S."/>
            <person name="Goker M."/>
            <person name="Ovchinikova G."/>
            <person name="Pati A."/>
            <person name="Ivanova N."/>
            <person name="Mavromatis K."/>
            <person name="Chen A."/>
            <person name="Palaniappan K."/>
            <person name="Land M."/>
            <person name="Hauser L."/>
            <person name="Chang Y.J."/>
            <person name="Jeffries C.D."/>
            <person name="Bristow J."/>
            <person name="Eisen J.A."/>
            <person name="Markowitz V."/>
            <person name="Hugenholtz P."/>
            <person name="Kyrpides N.C."/>
            <person name="Klenk H.P."/>
        </authorList>
    </citation>
    <scope>NUCLEOTIDE SEQUENCE [LARGE SCALE GENOMIC DNA]</scope>
    <source>
        <strain evidence="3">DSM 44728 / CIP 108903 / NRRL B-16338 / NBRC 102104 / LLR-40K-21</strain>
    </source>
</reference>
<dbReference type="InterPro" id="IPR013783">
    <property type="entry name" value="Ig-like_fold"/>
</dbReference>
<dbReference type="Gene3D" id="2.60.120.1390">
    <property type="match status" value="3"/>
</dbReference>
<feature type="region of interest" description="Disordered" evidence="1">
    <location>
        <begin position="733"/>
        <end position="752"/>
    </location>
</feature>
<protein>
    <recommendedName>
        <fullName evidence="4">Fibronectin type III domain protein</fullName>
    </recommendedName>
</protein>
<keyword evidence="3" id="KW-1185">Reference proteome</keyword>
<dbReference type="GO" id="GO:0005975">
    <property type="term" value="P:carbohydrate metabolic process"/>
    <property type="evidence" value="ECO:0007669"/>
    <property type="project" value="UniProtKB-ARBA"/>
</dbReference>
<name>D3QBP6_STANL</name>
<dbReference type="KEGG" id="sna:Snas_3258"/>
<organism evidence="2 3">
    <name type="scientific">Stackebrandtia nassauensis (strain DSM 44728 / CIP 108903 / NRRL B-16338 / NBRC 102104 / LLR-40K-21)</name>
    <dbReference type="NCBI Taxonomy" id="446470"/>
    <lineage>
        <taxon>Bacteria</taxon>
        <taxon>Bacillati</taxon>
        <taxon>Actinomycetota</taxon>
        <taxon>Actinomycetes</taxon>
        <taxon>Glycomycetales</taxon>
        <taxon>Glycomycetaceae</taxon>
        <taxon>Stackebrandtia</taxon>
    </lineage>
</organism>
<dbReference type="OrthoDB" id="2518538at2"/>
<dbReference type="eggNOG" id="COG4733">
    <property type="taxonomic scope" value="Bacteria"/>
</dbReference>
<feature type="region of interest" description="Disordered" evidence="1">
    <location>
        <begin position="545"/>
        <end position="585"/>
    </location>
</feature>
<dbReference type="Pfam" id="PF11175">
    <property type="entry name" value="DUF2961"/>
    <property type="match status" value="1"/>
</dbReference>
<dbReference type="RefSeq" id="WP_013018499.1">
    <property type="nucleotide sequence ID" value="NC_013947.1"/>
</dbReference>
<evidence type="ECO:0008006" key="4">
    <source>
        <dbReference type="Google" id="ProtNLM"/>
    </source>
</evidence>
<feature type="region of interest" description="Disordered" evidence="1">
    <location>
        <begin position="228"/>
        <end position="262"/>
    </location>
</feature>
<proteinExistence type="predicted"/>
<dbReference type="Gene3D" id="2.60.120.260">
    <property type="entry name" value="Galactose-binding domain-like"/>
    <property type="match status" value="1"/>
</dbReference>
<dbReference type="Gene3D" id="2.60.40.10">
    <property type="entry name" value="Immunoglobulins"/>
    <property type="match status" value="1"/>
</dbReference>
<evidence type="ECO:0000313" key="2">
    <source>
        <dbReference type="EMBL" id="ADD42928.1"/>
    </source>
</evidence>
<dbReference type="InterPro" id="IPR021345">
    <property type="entry name" value="DUF2961"/>
</dbReference>
<gene>
    <name evidence="2" type="ordered locus">Snas_3258</name>
</gene>
<dbReference type="AlphaFoldDB" id="D3QBP6"/>
<sequence length="930" mass="99085">MTPLDRAAEKSRNRLLSAVPRAVVRFAAVLVLTAGALTGLSVSAQPAHAAPGPTGWDSYRHPERMTEIDTGARTRQYSSYDRSGGNDDGFVGTYSCLRSTDAGCVIAEHVGAGEIDSIWFTRDEGDVSKTGTITIELDGETVVDASIQDIVDGKLGAPFVHPLVANADESSGGVYIKVPMPYRTSMRVTTQNNPLFHHVTAREFDSAEGVSPFDPSDPAQDVIDKLNAAGTADPKPPQDGAQTSKSDVEVPAGDTREVASGSGPGAISALRFTLPQLAAGDGDSDAVLHDARLRISFDDRRTVDAPLGEFFGTGLGLYDVRSLMFGVDADKKQLSAWWLMPYRSGFSVEIVNSSDVGISGGDVEVTTAADDRWSDDLAAGGPAGYFTAIGNRDDTTNGRDHVFADTTGRGRVVGVTETVEGRIETGNIRNYLEGDERLFTDGSLTPEMHGTGTEDFYEGGWYFNRGTFNAPMTGNPVHEEKKDGCEFDCTSMYRLFVAEGMEFDSSIRFGIEHGPANNEPALLGSTTYLYQQPDAQLAWNDSLDVGDADSEQEHGYTSDDSGEIESLSSTFEGHDGPVSPVRLDGRATTSPVEFTMAVDEGNKGVVLRRVFDQKAGYQAAEVSVDGEKVGTWQQPQSNETARWRDDAFALPASVTAGKSSISVTLTPKAEAPAFHAASYAALSVAPGSGNSGEPAEPRGVTTETREYNAIAVTWNPAEDDVYSPTYEVYGSTSKGFTPGPDNRLGTTRTPGFDHNGLGLGETWYYRVRALDAEGNTGAYSAETEGVSGAKLRVEAERLLPPQQSTAPVESQPNCCGAQWSGGAQLWFRPDKADHTVTVAFTVPKDGKYDLTVAQTKAPDYGISTLALDGTAIGDVFDGYDAKVTVPEPASYGQHELSAGKHELTLTVTGKSDKSSGFLAGVDFVDATLID</sequence>
<accession>D3QBP6</accession>
<evidence type="ECO:0000256" key="1">
    <source>
        <dbReference type="SAM" id="MobiDB-lite"/>
    </source>
</evidence>